<protein>
    <submittedName>
        <fullName evidence="2">PH domain-containing protein</fullName>
    </submittedName>
</protein>
<keyword evidence="3" id="KW-1185">Reference proteome</keyword>
<dbReference type="EMBL" id="FOJI01000012">
    <property type="protein sequence ID" value="SEW35824.1"/>
    <property type="molecule type" value="Genomic_DNA"/>
</dbReference>
<organism evidence="2 3">
    <name type="scientific">[Clostridium] fimetarium</name>
    <dbReference type="NCBI Taxonomy" id="99656"/>
    <lineage>
        <taxon>Bacteria</taxon>
        <taxon>Bacillati</taxon>
        <taxon>Bacillota</taxon>
        <taxon>Clostridia</taxon>
        <taxon>Lachnospirales</taxon>
        <taxon>Lachnospiraceae</taxon>
    </lineage>
</organism>
<proteinExistence type="predicted"/>
<feature type="domain" description="Bacterial Pleckstrin homology" evidence="1">
    <location>
        <begin position="27"/>
        <end position="101"/>
    </location>
</feature>
<dbReference type="AlphaFoldDB" id="A0A1I0R5M0"/>
<evidence type="ECO:0000313" key="2">
    <source>
        <dbReference type="EMBL" id="SEW35824.1"/>
    </source>
</evidence>
<dbReference type="Pfam" id="PF10882">
    <property type="entry name" value="bPH_5"/>
    <property type="match status" value="1"/>
</dbReference>
<evidence type="ECO:0000259" key="1">
    <source>
        <dbReference type="Pfam" id="PF10882"/>
    </source>
</evidence>
<dbReference type="STRING" id="99656.SAMN05421659_11221"/>
<accession>A0A1I0R5M0</accession>
<dbReference type="InterPro" id="IPR027783">
    <property type="entry name" value="Bacterial_PH-related"/>
</dbReference>
<evidence type="ECO:0000313" key="3">
    <source>
        <dbReference type="Proteomes" id="UP000199701"/>
    </source>
</evidence>
<name>A0A1I0R5M0_9FIRM</name>
<dbReference type="OrthoDB" id="157646at2"/>
<dbReference type="Proteomes" id="UP000199701">
    <property type="component" value="Unassembled WGS sequence"/>
</dbReference>
<sequence length="120" mass="13774">MCIWLMFEEFTPISLKLSNNQIVAEHLKVEYAINIDDIKEIKIITQLPRTQKRMGTGMDKLEKGSFSVDGYGDCDLCLNPQNKTFIVVTTASNTYFLSDEDNAVTQKVYEEVEKSNIIYH</sequence>
<gene>
    <name evidence="2" type="ORF">SAMN05421659_11221</name>
</gene>
<reference evidence="2 3" key="1">
    <citation type="submission" date="2016-10" db="EMBL/GenBank/DDBJ databases">
        <authorList>
            <person name="de Groot N.N."/>
        </authorList>
    </citation>
    <scope>NUCLEOTIDE SEQUENCE [LARGE SCALE GENOMIC DNA]</scope>
    <source>
        <strain evidence="2 3">DSM 9179</strain>
    </source>
</reference>